<proteinExistence type="predicted"/>
<protein>
    <recommendedName>
        <fullName evidence="4">DUF4493 domain-containing protein</fullName>
    </recommendedName>
</protein>
<reference evidence="2 3" key="1">
    <citation type="submission" date="2018-08" db="EMBL/GenBank/DDBJ databases">
        <title>A genome reference for cultivated species of the human gut microbiota.</title>
        <authorList>
            <person name="Zou Y."/>
            <person name="Xue W."/>
            <person name="Luo G."/>
        </authorList>
    </citation>
    <scope>NUCLEOTIDE SEQUENCE [LARGE SCALE GENOMIC DNA]</scope>
    <source>
        <strain evidence="2 3">AF24-16AC</strain>
    </source>
</reference>
<accession>A0A412H1V6</accession>
<dbReference type="Proteomes" id="UP000285750">
    <property type="component" value="Unassembled WGS sequence"/>
</dbReference>
<name>A0A412H1V6_9BACT</name>
<feature type="signal peptide" evidence="1">
    <location>
        <begin position="1"/>
        <end position="21"/>
    </location>
</feature>
<dbReference type="AlphaFoldDB" id="A0A412H1V6"/>
<gene>
    <name evidence="2" type="ORF">DWY14_16145</name>
</gene>
<evidence type="ECO:0008006" key="4">
    <source>
        <dbReference type="Google" id="ProtNLM"/>
    </source>
</evidence>
<keyword evidence="1" id="KW-0732">Signal</keyword>
<comment type="caution">
    <text evidence="2">The sequence shown here is derived from an EMBL/GenBank/DDBJ whole genome shotgun (WGS) entry which is preliminary data.</text>
</comment>
<organism evidence="2 3">
    <name type="scientific">Phocaeicola plebeius</name>
    <dbReference type="NCBI Taxonomy" id="310297"/>
    <lineage>
        <taxon>Bacteria</taxon>
        <taxon>Pseudomonadati</taxon>
        <taxon>Bacteroidota</taxon>
        <taxon>Bacteroidia</taxon>
        <taxon>Bacteroidales</taxon>
        <taxon>Bacteroidaceae</taxon>
        <taxon>Phocaeicola</taxon>
    </lineage>
</organism>
<evidence type="ECO:0000313" key="2">
    <source>
        <dbReference type="EMBL" id="RGS02312.1"/>
    </source>
</evidence>
<evidence type="ECO:0000313" key="3">
    <source>
        <dbReference type="Proteomes" id="UP000285750"/>
    </source>
</evidence>
<dbReference type="PROSITE" id="PS51257">
    <property type="entry name" value="PROKAR_LIPOPROTEIN"/>
    <property type="match status" value="1"/>
</dbReference>
<dbReference type="EMBL" id="QRUY01000055">
    <property type="protein sequence ID" value="RGS02312.1"/>
    <property type="molecule type" value="Genomic_DNA"/>
</dbReference>
<sequence length="581" mass="63200">MCKVKKMYPLWGLLLSFPLWTVSCVDNKYDLDKDIDMTINVGGEHLTIPAGSSDTAYLSKIIEVEEGDILQPDAATRVYHLTKRDDIDVDPTTVKEVTISSANTDLKQELVGSGDGGSGSKTTELDVKNNLRAEASDIDEALIELGALGAKTPTSLTLAFEFLNTGNLTFGSVTAKNLEIQLPDFLMFEKGEVEEGNKLILNNEELKNAQKVLHVIGYQFGGKAGEGEIPDKNRTITINGLVTMQGQVVTSGINGSGSLTMTLDVTLEEMTANSVTGVIQPEIKAETTNIELNDLPDFLKDEETRMDITNPVILLRAENQLETPVEVDAVLTPMKGNAQIDGKEVKVGSGYGKTPVVLASGKNVIALSRTGECTIEGVTSNVKVEDINDLLETIPDDIEVDLQPVVRNEGYYTAELGRAYEMPSSYEVDVPLSFEQNLNIVYNDSVQDLNKDLNDLDKVILKKANVLLTVDNAIPLKLQLKPENVLIKDVYGNELTAVKKTIEEDKQYVTESTDGEKPVTSELVLNLTSEDTAFLSKIDRICFKLTAVPGSATGVPLKDTQWLKVTSIKLSVPGGVNVDLN</sequence>
<dbReference type="RefSeq" id="WP_118432381.1">
    <property type="nucleotide sequence ID" value="NZ_DXPK01000010.1"/>
</dbReference>
<feature type="chain" id="PRO_5019341871" description="DUF4493 domain-containing protein" evidence="1">
    <location>
        <begin position="22"/>
        <end position="581"/>
    </location>
</feature>
<evidence type="ECO:0000256" key="1">
    <source>
        <dbReference type="SAM" id="SignalP"/>
    </source>
</evidence>